<evidence type="ECO:0000256" key="13">
    <source>
        <dbReference type="ARBA" id="ARBA00023098"/>
    </source>
</evidence>
<comment type="similarity">
    <text evidence="4 27">Belongs to the acyl-CoA dehydrogenase family.</text>
</comment>
<evidence type="ECO:0000256" key="6">
    <source>
        <dbReference type="ARBA" id="ARBA00022553"/>
    </source>
</evidence>
<protein>
    <recommendedName>
        <fullName evidence="17">Short/branched chain specific acyl-CoA dehydrogenase, mitochondrial</fullName>
        <ecNumber evidence="16">1.3.8.5</ecNumber>
    </recommendedName>
    <alternativeName>
        <fullName evidence="19">2-methyl branched chain acyl-CoA dehydrogenase</fullName>
    </alternativeName>
    <alternativeName>
        <fullName evidence="18">2-methylbutyryl-coenzyme A dehydrogenase</fullName>
    </alternativeName>
</protein>
<evidence type="ECO:0000256" key="5">
    <source>
        <dbReference type="ARBA" id="ARBA00011881"/>
    </source>
</evidence>
<evidence type="ECO:0000256" key="15">
    <source>
        <dbReference type="ARBA" id="ARBA00037895"/>
    </source>
</evidence>
<evidence type="ECO:0000256" key="12">
    <source>
        <dbReference type="ARBA" id="ARBA00023002"/>
    </source>
</evidence>
<dbReference type="PANTHER" id="PTHR43884:SF1">
    <property type="entry name" value="SHORT_BRANCHED CHAIN SPECIFIC ACYL-COA DEHYDROGENASE, MITOCHONDRIAL"/>
    <property type="match status" value="1"/>
</dbReference>
<dbReference type="Pfam" id="PF02770">
    <property type="entry name" value="Acyl-CoA_dh_M"/>
    <property type="match status" value="1"/>
</dbReference>
<feature type="domain" description="Acyl-CoA oxidase/dehydrogenase middle" evidence="29">
    <location>
        <begin position="179"/>
        <end position="274"/>
    </location>
</feature>
<evidence type="ECO:0000256" key="23">
    <source>
        <dbReference type="ARBA" id="ARBA00049096"/>
    </source>
</evidence>
<dbReference type="SUPFAM" id="SSF56645">
    <property type="entry name" value="Acyl-CoA dehydrogenase NM domain-like"/>
    <property type="match status" value="1"/>
</dbReference>
<dbReference type="InterPro" id="IPR046373">
    <property type="entry name" value="Acyl-CoA_Oxase/DH_mid-dom_sf"/>
</dbReference>
<evidence type="ECO:0000256" key="8">
    <source>
        <dbReference type="ARBA" id="ARBA00022827"/>
    </source>
</evidence>
<reference evidence="31" key="1">
    <citation type="journal article" date="2023" name="G3 (Bethesda)">
        <title>A reference genome for the long-term kleptoplast-retaining sea slug Elysia crispata morphotype clarki.</title>
        <authorList>
            <person name="Eastman K.E."/>
            <person name="Pendleton A.L."/>
            <person name="Shaikh M.A."/>
            <person name="Suttiyut T."/>
            <person name="Ogas R."/>
            <person name="Tomko P."/>
            <person name="Gavelis G."/>
            <person name="Widhalm J.R."/>
            <person name="Wisecaver J.H."/>
        </authorList>
    </citation>
    <scope>NUCLEOTIDE SEQUENCE</scope>
    <source>
        <strain evidence="31">ECLA1</strain>
    </source>
</reference>
<evidence type="ECO:0000256" key="9">
    <source>
        <dbReference type="ARBA" id="ARBA00022832"/>
    </source>
</evidence>
<dbReference type="PANTHER" id="PTHR43884">
    <property type="entry name" value="ACYL-COA DEHYDROGENASE"/>
    <property type="match status" value="1"/>
</dbReference>
<evidence type="ECO:0000256" key="26">
    <source>
        <dbReference type="ARBA" id="ARBA00051903"/>
    </source>
</evidence>
<comment type="catalytic activity">
    <reaction evidence="21">
        <text>valproyl-CoA + oxidized [electron-transfer flavoprotein] + H(+) = (2E)-2-propylpent-2-enoyl-CoA + reduced [electron-transfer flavoprotein]</text>
        <dbReference type="Rhea" id="RHEA:65344"/>
        <dbReference type="Rhea" id="RHEA-COMP:10685"/>
        <dbReference type="Rhea" id="RHEA-COMP:10686"/>
        <dbReference type="ChEBI" id="CHEBI:15378"/>
        <dbReference type="ChEBI" id="CHEBI:57692"/>
        <dbReference type="ChEBI" id="CHEBI:58307"/>
        <dbReference type="ChEBI" id="CHEBI:156457"/>
        <dbReference type="ChEBI" id="CHEBI:156458"/>
    </reaction>
    <physiologicalReaction direction="left-to-right" evidence="21">
        <dbReference type="Rhea" id="RHEA:65345"/>
    </physiologicalReaction>
</comment>
<accession>A0AAE0YEN4</accession>
<dbReference type="InterPro" id="IPR037069">
    <property type="entry name" value="AcylCoA_DH/ox_N_sf"/>
</dbReference>
<comment type="subcellular location">
    <subcellularLocation>
        <location evidence="2">Mitochondrion matrix</location>
    </subcellularLocation>
</comment>
<dbReference type="InterPro" id="IPR036250">
    <property type="entry name" value="AcylCo_DH-like_C"/>
</dbReference>
<dbReference type="EC" id="1.3.8.5" evidence="16"/>
<evidence type="ECO:0000256" key="16">
    <source>
        <dbReference type="ARBA" id="ARBA00039036"/>
    </source>
</evidence>
<evidence type="ECO:0000259" key="28">
    <source>
        <dbReference type="Pfam" id="PF00441"/>
    </source>
</evidence>
<dbReference type="FunFam" id="1.10.540.10:FF:000012">
    <property type="entry name" value="Acyl-CoA dehydrogenase short/branched chain"/>
    <property type="match status" value="1"/>
</dbReference>
<comment type="catalytic activity">
    <reaction evidence="20">
        <text>2-methylbutanoyl-CoA + oxidized [electron-transfer flavoprotein] + H(+) = (2E)-2-methylbut-2-enoyl-CoA + reduced [electron-transfer flavoprotein]</text>
        <dbReference type="Rhea" id="RHEA:43780"/>
        <dbReference type="Rhea" id="RHEA-COMP:10685"/>
        <dbReference type="Rhea" id="RHEA-COMP:10686"/>
        <dbReference type="ChEBI" id="CHEBI:15378"/>
        <dbReference type="ChEBI" id="CHEBI:57336"/>
        <dbReference type="ChEBI" id="CHEBI:57337"/>
        <dbReference type="ChEBI" id="CHEBI:57692"/>
        <dbReference type="ChEBI" id="CHEBI:58307"/>
        <dbReference type="EC" id="1.3.8.5"/>
    </reaction>
    <physiologicalReaction direction="left-to-right" evidence="20">
        <dbReference type="Rhea" id="RHEA:43781"/>
    </physiologicalReaction>
</comment>
<organism evidence="31 32">
    <name type="scientific">Elysia crispata</name>
    <name type="common">lettuce slug</name>
    <dbReference type="NCBI Taxonomy" id="231223"/>
    <lineage>
        <taxon>Eukaryota</taxon>
        <taxon>Metazoa</taxon>
        <taxon>Spiralia</taxon>
        <taxon>Lophotrochozoa</taxon>
        <taxon>Mollusca</taxon>
        <taxon>Gastropoda</taxon>
        <taxon>Heterobranchia</taxon>
        <taxon>Euthyneura</taxon>
        <taxon>Panpulmonata</taxon>
        <taxon>Sacoglossa</taxon>
        <taxon>Placobranchoidea</taxon>
        <taxon>Plakobranchidae</taxon>
        <taxon>Elysia</taxon>
    </lineage>
</organism>
<evidence type="ECO:0000313" key="32">
    <source>
        <dbReference type="Proteomes" id="UP001283361"/>
    </source>
</evidence>
<dbReference type="Proteomes" id="UP001283361">
    <property type="component" value="Unassembled WGS sequence"/>
</dbReference>
<comment type="catalytic activity">
    <reaction evidence="23">
        <text>butanoyl-CoA + oxidized [electron-transfer flavoprotein] + H(+) = (2E)-butenoyl-CoA + reduced [electron-transfer flavoprotein]</text>
        <dbReference type="Rhea" id="RHEA:24004"/>
        <dbReference type="Rhea" id="RHEA-COMP:10685"/>
        <dbReference type="Rhea" id="RHEA-COMP:10686"/>
        <dbReference type="ChEBI" id="CHEBI:15378"/>
        <dbReference type="ChEBI" id="CHEBI:57332"/>
        <dbReference type="ChEBI" id="CHEBI:57371"/>
        <dbReference type="ChEBI" id="CHEBI:57692"/>
        <dbReference type="ChEBI" id="CHEBI:58307"/>
    </reaction>
    <physiologicalReaction direction="left-to-right" evidence="23">
        <dbReference type="Rhea" id="RHEA:24005"/>
    </physiologicalReaction>
</comment>
<keyword evidence="11" id="KW-0007">Acetylation</keyword>
<dbReference type="InterPro" id="IPR009075">
    <property type="entry name" value="AcylCo_DH/oxidase_C"/>
</dbReference>
<dbReference type="PROSITE" id="PS00073">
    <property type="entry name" value="ACYL_COA_DH_2"/>
    <property type="match status" value="1"/>
</dbReference>
<keyword evidence="12 27" id="KW-0560">Oxidoreductase</keyword>
<evidence type="ECO:0000256" key="20">
    <source>
        <dbReference type="ARBA" id="ARBA00048235"/>
    </source>
</evidence>
<feature type="domain" description="Acyl-CoA dehydrogenase/oxidase N-terminal" evidence="30">
    <location>
        <begin position="64"/>
        <end position="174"/>
    </location>
</feature>
<keyword evidence="14" id="KW-0496">Mitochondrion</keyword>
<evidence type="ECO:0000256" key="14">
    <source>
        <dbReference type="ARBA" id="ARBA00023128"/>
    </source>
</evidence>
<dbReference type="InterPro" id="IPR013786">
    <property type="entry name" value="AcylCoA_DH/ox_N"/>
</dbReference>
<evidence type="ECO:0000256" key="11">
    <source>
        <dbReference type="ARBA" id="ARBA00022990"/>
    </source>
</evidence>
<comment type="caution">
    <text evidence="31">The sequence shown here is derived from an EMBL/GenBank/DDBJ whole genome shotgun (WGS) entry which is preliminary data.</text>
</comment>
<keyword evidence="9" id="KW-0276">Fatty acid metabolism</keyword>
<gene>
    <name evidence="31" type="ORF">RRG08_064017</name>
</gene>
<evidence type="ECO:0000256" key="10">
    <source>
        <dbReference type="ARBA" id="ARBA00022946"/>
    </source>
</evidence>
<dbReference type="Gene3D" id="1.20.140.10">
    <property type="entry name" value="Butyryl-CoA Dehydrogenase, subunit A, domain 3"/>
    <property type="match status" value="1"/>
</dbReference>
<comment type="pathway">
    <text evidence="15">Amino-acid degradation; L-isoleucine degradation.</text>
</comment>
<evidence type="ECO:0000259" key="30">
    <source>
        <dbReference type="Pfam" id="PF02771"/>
    </source>
</evidence>
<dbReference type="CDD" id="cd01158">
    <property type="entry name" value="SCAD_SBCAD"/>
    <property type="match status" value="1"/>
</dbReference>
<comment type="subunit">
    <text evidence="5">Homotetramer.</text>
</comment>
<comment type="cofactor">
    <cofactor evidence="1 27">
        <name>FAD</name>
        <dbReference type="ChEBI" id="CHEBI:57692"/>
    </cofactor>
</comment>
<keyword evidence="6" id="KW-0597">Phosphoprotein</keyword>
<evidence type="ECO:0000256" key="27">
    <source>
        <dbReference type="RuleBase" id="RU362125"/>
    </source>
</evidence>
<dbReference type="GO" id="GO:0046395">
    <property type="term" value="P:carboxylic acid catabolic process"/>
    <property type="evidence" value="ECO:0007669"/>
    <property type="project" value="UniProtKB-ARBA"/>
</dbReference>
<dbReference type="Gene3D" id="2.40.110.10">
    <property type="entry name" value="Butyryl-CoA Dehydrogenase, subunit A, domain 2"/>
    <property type="match status" value="1"/>
</dbReference>
<keyword evidence="10" id="KW-0809">Transit peptide</keyword>
<evidence type="ECO:0000256" key="3">
    <source>
        <dbReference type="ARBA" id="ARBA00005198"/>
    </source>
</evidence>
<evidence type="ECO:0000256" key="2">
    <source>
        <dbReference type="ARBA" id="ARBA00004305"/>
    </source>
</evidence>
<evidence type="ECO:0000313" key="31">
    <source>
        <dbReference type="EMBL" id="KAK3743161.1"/>
    </source>
</evidence>
<dbReference type="PROSITE" id="PS00072">
    <property type="entry name" value="ACYL_COA_DH_1"/>
    <property type="match status" value="1"/>
</dbReference>
<dbReference type="GO" id="GO:0003853">
    <property type="term" value="F:short-chain 2-methyl fatty acyl-CoA dehydrogenase activity"/>
    <property type="evidence" value="ECO:0007669"/>
    <property type="project" value="UniProtKB-EC"/>
</dbReference>
<dbReference type="FunFam" id="1.20.140.10:FF:000002">
    <property type="entry name" value="Acyl-CoA dehydrogenase short/branched chain"/>
    <property type="match status" value="1"/>
</dbReference>
<dbReference type="GO" id="GO:0050660">
    <property type="term" value="F:flavin adenine dinucleotide binding"/>
    <property type="evidence" value="ECO:0007669"/>
    <property type="project" value="InterPro"/>
</dbReference>
<dbReference type="Pfam" id="PF02771">
    <property type="entry name" value="Acyl-CoA_dh_N"/>
    <property type="match status" value="1"/>
</dbReference>
<evidence type="ECO:0000259" key="29">
    <source>
        <dbReference type="Pfam" id="PF02770"/>
    </source>
</evidence>
<evidence type="ECO:0000256" key="22">
    <source>
        <dbReference type="ARBA" id="ARBA00048592"/>
    </source>
</evidence>
<proteinExistence type="inferred from homology"/>
<name>A0AAE0YEN4_9GAST</name>
<dbReference type="EMBL" id="JAWDGP010006323">
    <property type="protein sequence ID" value="KAK3743161.1"/>
    <property type="molecule type" value="Genomic_DNA"/>
</dbReference>
<sequence>MSSVFTKLSANAKSWCRASHMLMLARQQTWQTAALSSKAETASKSLFSTEYKDMSVRLPADLLSPEEQMMKDSVARLAAEKIQPYVAEMDEQSHMRQDVIKCLFENGLMGVEIPEEYGGTGSKFFMANIVIEELAKVDPAVSVFCDVQNTLINMLFIKLGNDEQKEKYLPRLATDTVGSFCLSEAESGSDAFALRTSAVKDGNDYILNGTKVWITNAEHADVFLVMANADSSAGYKGITCFIVDKDMPGFSIGKKENKLGIRASSTCPVSLDSVRVPSSNILGEFGKGYKYAIEMLNGGRIGIAAQMLGLAQGCFNHAVTYTQDRKQFGQRVFDFQGIQHQIAHAATLIQLGRVMMCNAARRHEIGLSVVKEAAMVKYFAGEVATHVTSKSIEWMGGVGYTKDYPVEKYYRDCKVGTIYEGTSNIQLNTIAKCLEQEGLI</sequence>
<evidence type="ECO:0000256" key="17">
    <source>
        <dbReference type="ARBA" id="ARBA00039850"/>
    </source>
</evidence>
<evidence type="ECO:0000256" key="1">
    <source>
        <dbReference type="ARBA" id="ARBA00001974"/>
    </source>
</evidence>
<keyword evidence="8 27" id="KW-0274">FAD</keyword>
<comment type="pathway">
    <text evidence="3">Lipid metabolism; mitochondrial fatty acid beta-oxidation.</text>
</comment>
<comment type="catalytic activity">
    <reaction evidence="25">
        <text>(2S)-2-methylbutanoyl-CoA + oxidized [electron-transfer flavoprotein] + H(+) = (2E)-2-methylbut-2-enoyl-CoA + reduced [electron-transfer flavoprotein]</text>
        <dbReference type="Rhea" id="RHEA:48256"/>
        <dbReference type="Rhea" id="RHEA-COMP:10685"/>
        <dbReference type="Rhea" id="RHEA-COMP:10686"/>
        <dbReference type="ChEBI" id="CHEBI:15378"/>
        <dbReference type="ChEBI" id="CHEBI:57337"/>
        <dbReference type="ChEBI" id="CHEBI:57692"/>
        <dbReference type="ChEBI" id="CHEBI:58307"/>
        <dbReference type="ChEBI" id="CHEBI:88166"/>
    </reaction>
    <physiologicalReaction direction="left-to-right" evidence="25">
        <dbReference type="Rhea" id="RHEA:48257"/>
    </physiologicalReaction>
</comment>
<comment type="catalytic activity">
    <reaction evidence="24">
        <text>hexanoyl-CoA + oxidized [electron-transfer flavoprotein] + H(+) = (2E)-hexenoyl-CoA + reduced [electron-transfer flavoprotein]</text>
        <dbReference type="Rhea" id="RHEA:43464"/>
        <dbReference type="Rhea" id="RHEA-COMP:10685"/>
        <dbReference type="Rhea" id="RHEA-COMP:10686"/>
        <dbReference type="ChEBI" id="CHEBI:15378"/>
        <dbReference type="ChEBI" id="CHEBI:57692"/>
        <dbReference type="ChEBI" id="CHEBI:58307"/>
        <dbReference type="ChEBI" id="CHEBI:62077"/>
        <dbReference type="ChEBI" id="CHEBI:62620"/>
    </reaction>
    <physiologicalReaction direction="left-to-right" evidence="24">
        <dbReference type="Rhea" id="RHEA:43465"/>
    </physiologicalReaction>
</comment>
<dbReference type="InterPro" id="IPR009100">
    <property type="entry name" value="AcylCoA_DH/oxidase_NM_dom_sf"/>
</dbReference>
<keyword evidence="32" id="KW-1185">Reference proteome</keyword>
<feature type="domain" description="Acyl-CoA dehydrogenase/oxidase C-terminal" evidence="28">
    <location>
        <begin position="286"/>
        <end position="432"/>
    </location>
</feature>
<dbReference type="GO" id="GO:0005759">
    <property type="term" value="C:mitochondrial matrix"/>
    <property type="evidence" value="ECO:0007669"/>
    <property type="project" value="UniProtKB-SubCell"/>
</dbReference>
<evidence type="ECO:0000256" key="24">
    <source>
        <dbReference type="ARBA" id="ARBA00049192"/>
    </source>
</evidence>
<dbReference type="InterPro" id="IPR006089">
    <property type="entry name" value="Acyl-CoA_DH_CS"/>
</dbReference>
<evidence type="ECO:0000256" key="4">
    <source>
        <dbReference type="ARBA" id="ARBA00009347"/>
    </source>
</evidence>
<evidence type="ECO:0000256" key="19">
    <source>
        <dbReference type="ARBA" id="ARBA00042821"/>
    </source>
</evidence>
<dbReference type="Pfam" id="PF00441">
    <property type="entry name" value="Acyl-CoA_dh_1"/>
    <property type="match status" value="1"/>
</dbReference>
<dbReference type="SUPFAM" id="SSF47203">
    <property type="entry name" value="Acyl-CoA dehydrogenase C-terminal domain-like"/>
    <property type="match status" value="1"/>
</dbReference>
<dbReference type="FunFam" id="2.40.110.10:FF:000001">
    <property type="entry name" value="Acyl-CoA dehydrogenase, mitochondrial"/>
    <property type="match status" value="1"/>
</dbReference>
<dbReference type="Gene3D" id="1.10.540.10">
    <property type="entry name" value="Acyl-CoA dehydrogenase/oxidase, N-terminal domain"/>
    <property type="match status" value="1"/>
</dbReference>
<dbReference type="InterPro" id="IPR006091">
    <property type="entry name" value="Acyl-CoA_Oxase/DH_mid-dom"/>
</dbReference>
<evidence type="ECO:0000256" key="18">
    <source>
        <dbReference type="ARBA" id="ARBA00041537"/>
    </source>
</evidence>
<comment type="catalytic activity">
    <reaction evidence="22">
        <text>(2R)-2-methylbutanoyl-CoA + oxidized [electron-transfer flavoprotein] + H(+) = ethylacryloyl-CoA + reduced [electron-transfer flavoprotein]</text>
        <dbReference type="Rhea" id="RHEA:65296"/>
        <dbReference type="Rhea" id="RHEA-COMP:10685"/>
        <dbReference type="Rhea" id="RHEA-COMP:10686"/>
        <dbReference type="ChEBI" id="CHEBI:15378"/>
        <dbReference type="ChEBI" id="CHEBI:57692"/>
        <dbReference type="ChEBI" id="CHEBI:58307"/>
        <dbReference type="ChEBI" id="CHEBI:156439"/>
        <dbReference type="ChEBI" id="CHEBI:156440"/>
    </reaction>
    <physiologicalReaction direction="left-to-right" evidence="22">
        <dbReference type="Rhea" id="RHEA:65297"/>
    </physiologicalReaction>
</comment>
<evidence type="ECO:0000256" key="21">
    <source>
        <dbReference type="ARBA" id="ARBA00048307"/>
    </source>
</evidence>
<keyword evidence="13" id="KW-0443">Lipid metabolism</keyword>
<dbReference type="GO" id="GO:0006631">
    <property type="term" value="P:fatty acid metabolic process"/>
    <property type="evidence" value="ECO:0007669"/>
    <property type="project" value="UniProtKB-KW"/>
</dbReference>
<dbReference type="AlphaFoldDB" id="A0AAE0YEN4"/>
<evidence type="ECO:0000256" key="7">
    <source>
        <dbReference type="ARBA" id="ARBA00022630"/>
    </source>
</evidence>
<evidence type="ECO:0000256" key="25">
    <source>
        <dbReference type="ARBA" id="ARBA00049552"/>
    </source>
</evidence>
<comment type="catalytic activity">
    <reaction evidence="26">
        <text>2-methylpropanoyl-CoA + oxidized [electron-transfer flavoprotein] + H(+) = 2-methylpropenoyl-CoA + reduced [electron-transfer flavoprotein]</text>
        <dbReference type="Rhea" id="RHEA:44180"/>
        <dbReference type="Rhea" id="RHEA-COMP:10685"/>
        <dbReference type="Rhea" id="RHEA-COMP:10686"/>
        <dbReference type="ChEBI" id="CHEBI:15378"/>
        <dbReference type="ChEBI" id="CHEBI:57338"/>
        <dbReference type="ChEBI" id="CHEBI:57692"/>
        <dbReference type="ChEBI" id="CHEBI:58307"/>
        <dbReference type="ChEBI" id="CHEBI:62500"/>
    </reaction>
    <physiologicalReaction direction="left-to-right" evidence="26">
        <dbReference type="Rhea" id="RHEA:44181"/>
    </physiologicalReaction>
</comment>
<keyword evidence="7 27" id="KW-0285">Flavoprotein</keyword>